<feature type="region of interest" description="Disordered" evidence="1">
    <location>
        <begin position="1"/>
        <end position="21"/>
    </location>
</feature>
<name>A0AAD7JMP5_9AGAR</name>
<keyword evidence="3" id="KW-1185">Reference proteome</keyword>
<reference evidence="2" key="1">
    <citation type="submission" date="2023-03" db="EMBL/GenBank/DDBJ databases">
        <title>Massive genome expansion in bonnet fungi (Mycena s.s.) driven by repeated elements and novel gene families across ecological guilds.</title>
        <authorList>
            <consortium name="Lawrence Berkeley National Laboratory"/>
            <person name="Harder C.B."/>
            <person name="Miyauchi S."/>
            <person name="Viragh M."/>
            <person name="Kuo A."/>
            <person name="Thoen E."/>
            <person name="Andreopoulos B."/>
            <person name="Lu D."/>
            <person name="Skrede I."/>
            <person name="Drula E."/>
            <person name="Henrissat B."/>
            <person name="Morin E."/>
            <person name="Kohler A."/>
            <person name="Barry K."/>
            <person name="LaButti K."/>
            <person name="Morin E."/>
            <person name="Salamov A."/>
            <person name="Lipzen A."/>
            <person name="Mereny Z."/>
            <person name="Hegedus B."/>
            <person name="Baldrian P."/>
            <person name="Stursova M."/>
            <person name="Weitz H."/>
            <person name="Taylor A."/>
            <person name="Grigoriev I.V."/>
            <person name="Nagy L.G."/>
            <person name="Martin F."/>
            <person name="Kauserud H."/>
        </authorList>
    </citation>
    <scope>NUCLEOTIDE SEQUENCE</scope>
    <source>
        <strain evidence="2">CBHHK188m</strain>
    </source>
</reference>
<accession>A0AAD7JMP5</accession>
<evidence type="ECO:0000256" key="1">
    <source>
        <dbReference type="SAM" id="MobiDB-lite"/>
    </source>
</evidence>
<evidence type="ECO:0000313" key="3">
    <source>
        <dbReference type="Proteomes" id="UP001215280"/>
    </source>
</evidence>
<organism evidence="2 3">
    <name type="scientific">Mycena maculata</name>
    <dbReference type="NCBI Taxonomy" id="230809"/>
    <lineage>
        <taxon>Eukaryota</taxon>
        <taxon>Fungi</taxon>
        <taxon>Dikarya</taxon>
        <taxon>Basidiomycota</taxon>
        <taxon>Agaricomycotina</taxon>
        <taxon>Agaricomycetes</taxon>
        <taxon>Agaricomycetidae</taxon>
        <taxon>Agaricales</taxon>
        <taxon>Marasmiineae</taxon>
        <taxon>Mycenaceae</taxon>
        <taxon>Mycena</taxon>
    </lineage>
</organism>
<comment type="caution">
    <text evidence="2">The sequence shown here is derived from an EMBL/GenBank/DDBJ whole genome shotgun (WGS) entry which is preliminary data.</text>
</comment>
<protein>
    <submittedName>
        <fullName evidence="2">Uncharacterized protein</fullName>
    </submittedName>
</protein>
<sequence length="259" mass="27419">MNNPWRKHEAKTPWFGPQGGTVHTQYPNRSHFYATSTAAGGQSTPYTSERSKYVKESSTLSPGVRADDKGTAPFDAEAPAFVAGHLSFRLGTIGFVAKDDSDADEDTSPAVIVNANGLQQFSTVITITSTWTGTVTSATTGALPFGGPDCIGCTLTATVIELVTAPTETVTVYGHCDSNEGLTLTAGITSFANEMTTIVSACNQTSTSTDTTQLEESIQTLLENLTAMIPMLTPHCSSRSSARSTAWAVVSMELNTFVR</sequence>
<gene>
    <name evidence="2" type="ORF">DFH07DRAFT_1058387</name>
</gene>
<feature type="compositionally biased region" description="Basic and acidic residues" evidence="1">
    <location>
        <begin position="1"/>
        <end position="11"/>
    </location>
</feature>
<dbReference type="EMBL" id="JARJLG010000028">
    <property type="protein sequence ID" value="KAJ7768153.1"/>
    <property type="molecule type" value="Genomic_DNA"/>
</dbReference>
<dbReference type="Proteomes" id="UP001215280">
    <property type="component" value="Unassembled WGS sequence"/>
</dbReference>
<proteinExistence type="predicted"/>
<feature type="compositionally biased region" description="Polar residues" evidence="1">
    <location>
        <begin position="35"/>
        <end position="48"/>
    </location>
</feature>
<evidence type="ECO:0000313" key="2">
    <source>
        <dbReference type="EMBL" id="KAJ7768153.1"/>
    </source>
</evidence>
<dbReference type="AlphaFoldDB" id="A0AAD7JMP5"/>
<feature type="region of interest" description="Disordered" evidence="1">
    <location>
        <begin position="35"/>
        <end position="66"/>
    </location>
</feature>